<evidence type="ECO:0000256" key="8">
    <source>
        <dbReference type="ARBA" id="ARBA00022989"/>
    </source>
</evidence>
<evidence type="ECO:0000256" key="9">
    <source>
        <dbReference type="ARBA" id="ARBA00023012"/>
    </source>
</evidence>
<accession>A0ABY4XC06</accession>
<dbReference type="PANTHER" id="PTHR45436">
    <property type="entry name" value="SENSOR HISTIDINE KINASE YKOH"/>
    <property type="match status" value="1"/>
</dbReference>
<evidence type="ECO:0000256" key="7">
    <source>
        <dbReference type="ARBA" id="ARBA00022777"/>
    </source>
</evidence>
<dbReference type="InterPro" id="IPR003660">
    <property type="entry name" value="HAMP_dom"/>
</dbReference>
<protein>
    <recommendedName>
        <fullName evidence="3">histidine kinase</fullName>
        <ecNumber evidence="3">2.7.13.3</ecNumber>
    </recommendedName>
</protein>
<dbReference type="InterPro" id="IPR013727">
    <property type="entry name" value="2CSK_N"/>
</dbReference>
<dbReference type="SMART" id="SM00387">
    <property type="entry name" value="HATPase_c"/>
    <property type="match status" value="1"/>
</dbReference>
<gene>
    <name evidence="14" type="ORF">LHA26_05985</name>
</gene>
<evidence type="ECO:0000256" key="5">
    <source>
        <dbReference type="ARBA" id="ARBA00022679"/>
    </source>
</evidence>
<dbReference type="InterPro" id="IPR003594">
    <property type="entry name" value="HATPase_dom"/>
</dbReference>
<keyword evidence="7 14" id="KW-0418">Kinase</keyword>
<dbReference type="PROSITE" id="PS50109">
    <property type="entry name" value="HIS_KIN"/>
    <property type="match status" value="1"/>
</dbReference>
<dbReference type="InterPro" id="IPR036890">
    <property type="entry name" value="HATPase_C_sf"/>
</dbReference>
<dbReference type="PRINTS" id="PR00344">
    <property type="entry name" value="BCTRLSENSOR"/>
</dbReference>
<keyword evidence="15" id="KW-1185">Reference proteome</keyword>
<dbReference type="EC" id="2.7.13.3" evidence="3"/>
<evidence type="ECO:0000313" key="15">
    <source>
        <dbReference type="Proteomes" id="UP001056937"/>
    </source>
</evidence>
<evidence type="ECO:0000313" key="14">
    <source>
        <dbReference type="EMBL" id="USI74500.1"/>
    </source>
</evidence>
<comment type="catalytic activity">
    <reaction evidence="1">
        <text>ATP + protein L-histidine = ADP + protein N-phospho-L-histidine.</text>
        <dbReference type="EC" id="2.7.13.3"/>
    </reaction>
</comment>
<dbReference type="Pfam" id="PF08521">
    <property type="entry name" value="2CSK_N"/>
    <property type="match status" value="1"/>
</dbReference>
<comment type="subcellular location">
    <subcellularLocation>
        <location evidence="2">Membrane</location>
    </subcellularLocation>
</comment>
<evidence type="ECO:0000256" key="10">
    <source>
        <dbReference type="ARBA" id="ARBA00023136"/>
    </source>
</evidence>
<dbReference type="PROSITE" id="PS50885">
    <property type="entry name" value="HAMP"/>
    <property type="match status" value="1"/>
</dbReference>
<dbReference type="Gene3D" id="1.10.287.130">
    <property type="match status" value="1"/>
</dbReference>
<dbReference type="EMBL" id="CP084930">
    <property type="protein sequence ID" value="USI74500.1"/>
    <property type="molecule type" value="Genomic_DNA"/>
</dbReference>
<dbReference type="SUPFAM" id="SSF47384">
    <property type="entry name" value="Homodimeric domain of signal transducing histidine kinase"/>
    <property type="match status" value="1"/>
</dbReference>
<dbReference type="Proteomes" id="UP001056937">
    <property type="component" value="Chromosome 1"/>
</dbReference>
<dbReference type="Pfam" id="PF02518">
    <property type="entry name" value="HATPase_c"/>
    <property type="match status" value="1"/>
</dbReference>
<evidence type="ECO:0000256" key="11">
    <source>
        <dbReference type="SAM" id="Phobius"/>
    </source>
</evidence>
<dbReference type="SUPFAM" id="SSF55874">
    <property type="entry name" value="ATPase domain of HSP90 chaperone/DNA topoisomerase II/histidine kinase"/>
    <property type="match status" value="1"/>
</dbReference>
<evidence type="ECO:0000256" key="3">
    <source>
        <dbReference type="ARBA" id="ARBA00012438"/>
    </source>
</evidence>
<evidence type="ECO:0000256" key="2">
    <source>
        <dbReference type="ARBA" id="ARBA00004370"/>
    </source>
</evidence>
<reference evidence="14" key="1">
    <citation type="journal article" date="2022" name="Toxins">
        <title>Genomic Analysis of Sphingopyxis sp. USTB-05 for Biodegrading Cyanobacterial Hepatotoxins.</title>
        <authorList>
            <person name="Liu C."/>
            <person name="Xu Q."/>
            <person name="Zhao Z."/>
            <person name="Zhang H."/>
            <person name="Liu X."/>
            <person name="Yin C."/>
            <person name="Liu Y."/>
            <person name="Yan H."/>
        </authorList>
    </citation>
    <scope>NUCLEOTIDE SEQUENCE</scope>
    <source>
        <strain evidence="14">NBD5</strain>
    </source>
</reference>
<dbReference type="InterPro" id="IPR050428">
    <property type="entry name" value="TCS_sensor_his_kinase"/>
</dbReference>
<dbReference type="InterPro" id="IPR005467">
    <property type="entry name" value="His_kinase_dom"/>
</dbReference>
<dbReference type="InterPro" id="IPR004358">
    <property type="entry name" value="Sig_transdc_His_kin-like_C"/>
</dbReference>
<dbReference type="RefSeq" id="WP_252168302.1">
    <property type="nucleotide sequence ID" value="NZ_CP084930.1"/>
</dbReference>
<feature type="domain" description="HAMP" evidence="13">
    <location>
        <begin position="182"/>
        <end position="228"/>
    </location>
</feature>
<keyword evidence="5" id="KW-0808">Transferase</keyword>
<dbReference type="Gene3D" id="3.30.565.10">
    <property type="entry name" value="Histidine kinase-like ATPase, C-terminal domain"/>
    <property type="match status" value="1"/>
</dbReference>
<feature type="domain" description="Histidine kinase" evidence="12">
    <location>
        <begin position="236"/>
        <end position="435"/>
    </location>
</feature>
<sequence length="435" mass="47879">MIGIAGLWIALLLAGGGFALDRVLTNAITNNFDASLDYVLRAMIVQSEIGPDGEVRFNRPLADQRFLEPYSGVYWQITGKGHDPFPSRSLWDQTLAVDQTHSYPDVHAYDSHQFKGEPLRVLERDITLPGSRTVWRFQVAATRSTLDAQIAVLRKTMIRSFAILALGLMLMSALQTIYGLWPLRRVRLAMAAVRSGRAARVDVKVPLEIRPLVEELNDLLAHNERQAEEARTHAGNLAHALKTPLTVMMNEVTAGSPDLPATVIREARAMRRHVDHHLARARAVGRRGSAQSRAPVWPSLEAVSHAVDRLFPEAVIDLDGERAAVVRVERQDLDEMLGNLLENAAKYGGGRIFVTVARRDDWVDVLIEDDGRGIPEAAREKIFERGARLDTGKPGTGLGLAIVRDVAEIYGGTVTLEESEDLGGLLVRLSLPAAA</sequence>
<keyword evidence="4" id="KW-0597">Phosphoprotein</keyword>
<keyword evidence="9" id="KW-0902">Two-component regulatory system</keyword>
<keyword evidence="8 11" id="KW-1133">Transmembrane helix</keyword>
<organism evidence="14 15">
    <name type="scientific">Sphingomonas morindae</name>
    <dbReference type="NCBI Taxonomy" id="1541170"/>
    <lineage>
        <taxon>Bacteria</taxon>
        <taxon>Pseudomonadati</taxon>
        <taxon>Pseudomonadota</taxon>
        <taxon>Alphaproteobacteria</taxon>
        <taxon>Sphingomonadales</taxon>
        <taxon>Sphingomonadaceae</taxon>
        <taxon>Sphingomonas</taxon>
    </lineage>
</organism>
<proteinExistence type="predicted"/>
<dbReference type="InterPro" id="IPR036097">
    <property type="entry name" value="HisK_dim/P_sf"/>
</dbReference>
<evidence type="ECO:0000256" key="1">
    <source>
        <dbReference type="ARBA" id="ARBA00000085"/>
    </source>
</evidence>
<dbReference type="GO" id="GO:0016301">
    <property type="term" value="F:kinase activity"/>
    <property type="evidence" value="ECO:0007669"/>
    <property type="project" value="UniProtKB-KW"/>
</dbReference>
<keyword evidence="10 11" id="KW-0472">Membrane</keyword>
<evidence type="ECO:0000256" key="6">
    <source>
        <dbReference type="ARBA" id="ARBA00022692"/>
    </source>
</evidence>
<name>A0ABY4XC06_9SPHN</name>
<evidence type="ECO:0000256" key="4">
    <source>
        <dbReference type="ARBA" id="ARBA00022553"/>
    </source>
</evidence>
<feature type="transmembrane region" description="Helical" evidence="11">
    <location>
        <begin position="161"/>
        <end position="181"/>
    </location>
</feature>
<evidence type="ECO:0000259" key="13">
    <source>
        <dbReference type="PROSITE" id="PS50885"/>
    </source>
</evidence>
<keyword evidence="6 11" id="KW-0812">Transmembrane</keyword>
<dbReference type="PANTHER" id="PTHR45436:SF5">
    <property type="entry name" value="SENSOR HISTIDINE KINASE TRCS"/>
    <property type="match status" value="1"/>
</dbReference>
<evidence type="ECO:0000259" key="12">
    <source>
        <dbReference type="PROSITE" id="PS50109"/>
    </source>
</evidence>